<feature type="binding site" description="axial binding residue" evidence="15">
    <location>
        <position position="513"/>
    </location>
    <ligand>
        <name>heme</name>
        <dbReference type="ChEBI" id="CHEBI:30413"/>
    </ligand>
    <ligandPart>
        <name>Fe</name>
        <dbReference type="ChEBI" id="CHEBI:18248"/>
    </ligandPart>
</feature>
<keyword evidence="7 15" id="KW-0479">Metal-binding</keyword>
<evidence type="ECO:0000256" key="17">
    <source>
        <dbReference type="SAM" id="MobiDB-lite"/>
    </source>
</evidence>
<feature type="transmembrane region" description="Helical" evidence="18">
    <location>
        <begin position="66"/>
        <end position="91"/>
    </location>
</feature>
<evidence type="ECO:0000256" key="12">
    <source>
        <dbReference type="ARBA" id="ARBA00023136"/>
    </source>
</evidence>
<evidence type="ECO:0000256" key="2">
    <source>
        <dbReference type="ARBA" id="ARBA00004370"/>
    </source>
</evidence>
<dbReference type="GO" id="GO:0005506">
    <property type="term" value="F:iron ion binding"/>
    <property type="evidence" value="ECO:0007669"/>
    <property type="project" value="InterPro"/>
</dbReference>
<dbReference type="GO" id="GO:0020037">
    <property type="term" value="F:heme binding"/>
    <property type="evidence" value="ECO:0007669"/>
    <property type="project" value="InterPro"/>
</dbReference>
<keyword evidence="11 16" id="KW-0503">Monooxygenase</keyword>
<evidence type="ECO:0000256" key="8">
    <source>
        <dbReference type="ARBA" id="ARBA00022989"/>
    </source>
</evidence>
<dbReference type="Gene3D" id="1.10.630.10">
    <property type="entry name" value="Cytochrome P450"/>
    <property type="match status" value="1"/>
</dbReference>
<organism evidence="19 20">
    <name type="scientific">Penicillium brasilianum</name>
    <dbReference type="NCBI Taxonomy" id="104259"/>
    <lineage>
        <taxon>Eukaryota</taxon>
        <taxon>Fungi</taxon>
        <taxon>Dikarya</taxon>
        <taxon>Ascomycota</taxon>
        <taxon>Pezizomycotina</taxon>
        <taxon>Eurotiomycetes</taxon>
        <taxon>Eurotiomycetidae</taxon>
        <taxon>Eurotiales</taxon>
        <taxon>Aspergillaceae</taxon>
        <taxon>Penicillium</taxon>
    </lineage>
</organism>
<dbReference type="SUPFAM" id="SSF48264">
    <property type="entry name" value="Cytochrome P450"/>
    <property type="match status" value="1"/>
</dbReference>
<dbReference type="CDD" id="cd11061">
    <property type="entry name" value="CYP67-like"/>
    <property type="match status" value="1"/>
</dbReference>
<evidence type="ECO:0000256" key="11">
    <source>
        <dbReference type="ARBA" id="ARBA00023033"/>
    </source>
</evidence>
<comment type="cofactor">
    <cofactor evidence="1 15">
        <name>heme</name>
        <dbReference type="ChEBI" id="CHEBI:30413"/>
    </cofactor>
</comment>
<dbReference type="EMBL" id="LJBN01000199">
    <property type="protein sequence ID" value="OOQ83314.1"/>
    <property type="molecule type" value="Genomic_DNA"/>
</dbReference>
<evidence type="ECO:0000256" key="3">
    <source>
        <dbReference type="ARBA" id="ARBA00005179"/>
    </source>
</evidence>
<keyword evidence="8 18" id="KW-1133">Transmembrane helix</keyword>
<comment type="caution">
    <text evidence="19">The sequence shown here is derived from an EMBL/GenBank/DDBJ whole genome shotgun (WGS) entry which is preliminary data.</text>
</comment>
<feature type="region of interest" description="Disordered" evidence="17">
    <location>
        <begin position="1"/>
        <end position="21"/>
    </location>
</feature>
<protein>
    <recommendedName>
        <fullName evidence="13">Cytochrome P450 monooxygenase poxM</fullName>
    </recommendedName>
    <alternativeName>
        <fullName evidence="14">Oxaleimides biosynthesis cluster protein M</fullName>
    </alternativeName>
</protein>
<proteinExistence type="inferred from homology"/>
<evidence type="ECO:0000256" key="7">
    <source>
        <dbReference type="ARBA" id="ARBA00022723"/>
    </source>
</evidence>
<comment type="similarity">
    <text evidence="4 16">Belongs to the cytochrome P450 family.</text>
</comment>
<evidence type="ECO:0000256" key="18">
    <source>
        <dbReference type="SAM" id="Phobius"/>
    </source>
</evidence>
<dbReference type="GO" id="GO:0004497">
    <property type="term" value="F:monooxygenase activity"/>
    <property type="evidence" value="ECO:0007669"/>
    <property type="project" value="UniProtKB-KW"/>
</dbReference>
<dbReference type="PRINTS" id="PR00463">
    <property type="entry name" value="EP450I"/>
</dbReference>
<comment type="pathway">
    <text evidence="3">Secondary metabolite biosynthesis.</text>
</comment>
<keyword evidence="9 16" id="KW-0560">Oxidoreductase</keyword>
<dbReference type="PROSITE" id="PS00086">
    <property type="entry name" value="CYTOCHROME_P450"/>
    <property type="match status" value="1"/>
</dbReference>
<evidence type="ECO:0000256" key="9">
    <source>
        <dbReference type="ARBA" id="ARBA00023002"/>
    </source>
</evidence>
<name>A0A1S9RCQ5_PENBI</name>
<dbReference type="Pfam" id="PF00067">
    <property type="entry name" value="p450"/>
    <property type="match status" value="1"/>
</dbReference>
<evidence type="ECO:0000313" key="19">
    <source>
        <dbReference type="EMBL" id="OOQ83314.1"/>
    </source>
</evidence>
<accession>A0A1S9RCQ5</accession>
<dbReference type="AlphaFoldDB" id="A0A1S9RCQ5"/>
<dbReference type="Proteomes" id="UP000190744">
    <property type="component" value="Unassembled WGS sequence"/>
</dbReference>
<gene>
    <name evidence="19" type="ORF">PEBR_35069</name>
</gene>
<evidence type="ECO:0000256" key="5">
    <source>
        <dbReference type="ARBA" id="ARBA00022617"/>
    </source>
</evidence>
<dbReference type="PRINTS" id="PR00385">
    <property type="entry name" value="P450"/>
</dbReference>
<dbReference type="GO" id="GO:0016020">
    <property type="term" value="C:membrane"/>
    <property type="evidence" value="ECO:0007669"/>
    <property type="project" value="UniProtKB-SubCell"/>
</dbReference>
<keyword evidence="12 18" id="KW-0472">Membrane</keyword>
<keyword evidence="6 18" id="KW-0812">Transmembrane</keyword>
<sequence>MFPYSPITETAASPTSMSNQTPAEHAGFLGGFARDVMSSFVVVNPSDSQPWPPILAAPAVLHNLKFYLGTFGTGVLALVLAYMIANAVYLVTFHPYAKYPGPFLAKFTKLYGAYHAVKGDLHLDMWKCHLKYGDYVRYAPNRLLVNTTDGLKEIYGSAKQIQKSPDYHTMTMRVASTFTETDKKAHERKRRIVSHGFSDMALRAYEPRIMDNVDKLINRMLSNETGSDGWTESINMGDYFGDFAFDVMTSVIYGISYNLQESSKYRFIIPAISLVNFRIGILSQAPILAWRKIDRYVFRKAIRARNVFLGFVGTLLKDRMKATNITGDAFTILFQSRDDETKQRLTQDQLNAESINFVVAGSDTTATSLCATIFYLTRYPDAYAKVASEIRSAFRSSEDVRLGPALNSCEYLRACINEAMRMSPPVGSALWRMVLPGGLLIGDKYIPEGCELGTGIYSIHHSDKYYRDPFVFRPERWLANGSTSTSLSSEEAALELEQVRAAFNPFSLGMRGCIGKSLAMNELMLALASLFVRCDVQTSHCNNSRLGEGSSSNVFGRHRVFEYQVKDWLIACRNGPMVKARAWSREGDE</sequence>
<dbReference type="GO" id="GO:0043386">
    <property type="term" value="P:mycotoxin biosynthetic process"/>
    <property type="evidence" value="ECO:0007669"/>
    <property type="project" value="UniProtKB-ARBA"/>
</dbReference>
<evidence type="ECO:0000256" key="4">
    <source>
        <dbReference type="ARBA" id="ARBA00010617"/>
    </source>
</evidence>
<reference evidence="20" key="1">
    <citation type="submission" date="2015-09" db="EMBL/GenBank/DDBJ databases">
        <authorList>
            <person name="Fill T.P."/>
            <person name="Baretta J.F."/>
            <person name="de Almeida L.G."/>
            <person name="Rocha M."/>
            <person name="de Souza D.H."/>
            <person name="Malavazi I."/>
            <person name="Cerdeira L.T."/>
            <person name="Hong H."/>
            <person name="Samborskyy M."/>
            <person name="de Vasconcelos A.T."/>
            <person name="Leadlay P."/>
            <person name="Rodrigues-Filho E."/>
        </authorList>
    </citation>
    <scope>NUCLEOTIDE SEQUENCE [LARGE SCALE GENOMIC DNA]</scope>
    <source>
        <strain evidence="20">LaBioMMi 136</strain>
    </source>
</reference>
<evidence type="ECO:0000256" key="14">
    <source>
        <dbReference type="ARBA" id="ARBA00081244"/>
    </source>
</evidence>
<evidence type="ECO:0000256" key="16">
    <source>
        <dbReference type="RuleBase" id="RU000461"/>
    </source>
</evidence>
<evidence type="ECO:0000256" key="1">
    <source>
        <dbReference type="ARBA" id="ARBA00001971"/>
    </source>
</evidence>
<keyword evidence="5 15" id="KW-0349">Heme</keyword>
<evidence type="ECO:0000256" key="6">
    <source>
        <dbReference type="ARBA" id="ARBA00022692"/>
    </source>
</evidence>
<feature type="compositionally biased region" description="Polar residues" evidence="17">
    <location>
        <begin position="7"/>
        <end position="21"/>
    </location>
</feature>
<dbReference type="InterPro" id="IPR002401">
    <property type="entry name" value="Cyt_P450_E_grp-I"/>
</dbReference>
<dbReference type="FunFam" id="1.10.630.10:FF:000063">
    <property type="entry name" value="Cytochrome P450 monooxygenase"/>
    <property type="match status" value="1"/>
</dbReference>
<dbReference type="InterPro" id="IPR017972">
    <property type="entry name" value="Cyt_P450_CS"/>
</dbReference>
<dbReference type="InterPro" id="IPR050121">
    <property type="entry name" value="Cytochrome_P450_monoxygenase"/>
</dbReference>
<evidence type="ECO:0000256" key="13">
    <source>
        <dbReference type="ARBA" id="ARBA00068045"/>
    </source>
</evidence>
<evidence type="ECO:0000256" key="10">
    <source>
        <dbReference type="ARBA" id="ARBA00023004"/>
    </source>
</evidence>
<dbReference type="GO" id="GO:1902181">
    <property type="term" value="P:verruculogen biosynthetic process"/>
    <property type="evidence" value="ECO:0007669"/>
    <property type="project" value="UniProtKB-ARBA"/>
</dbReference>
<dbReference type="InterPro" id="IPR036396">
    <property type="entry name" value="Cyt_P450_sf"/>
</dbReference>
<evidence type="ECO:0000256" key="15">
    <source>
        <dbReference type="PIRSR" id="PIRSR602401-1"/>
    </source>
</evidence>
<evidence type="ECO:0000313" key="20">
    <source>
        <dbReference type="Proteomes" id="UP000190744"/>
    </source>
</evidence>
<keyword evidence="10 15" id="KW-0408">Iron</keyword>
<dbReference type="GO" id="GO:0016705">
    <property type="term" value="F:oxidoreductase activity, acting on paired donors, with incorporation or reduction of molecular oxygen"/>
    <property type="evidence" value="ECO:0007669"/>
    <property type="project" value="InterPro"/>
</dbReference>
<comment type="subcellular location">
    <subcellularLocation>
        <location evidence="2">Membrane</location>
    </subcellularLocation>
</comment>
<dbReference type="PANTHER" id="PTHR24305">
    <property type="entry name" value="CYTOCHROME P450"/>
    <property type="match status" value="1"/>
</dbReference>
<dbReference type="InterPro" id="IPR001128">
    <property type="entry name" value="Cyt_P450"/>
</dbReference>
<dbReference type="PANTHER" id="PTHR24305:SF237">
    <property type="entry name" value="CYTOCHROME P450 MONOOXYGENASE ATNE-RELATED"/>
    <property type="match status" value="1"/>
</dbReference>